<gene>
    <name evidence="1" type="ORF">UFOPK2310_00439</name>
</gene>
<evidence type="ECO:0000313" key="1">
    <source>
        <dbReference type="EMBL" id="CAB4667695.1"/>
    </source>
</evidence>
<accession>A0A6J6M4Q0</accession>
<proteinExistence type="predicted"/>
<name>A0A6J6M4Q0_9ZZZZ</name>
<dbReference type="EMBL" id="CAEZWW010000036">
    <property type="protein sequence ID" value="CAB4667695.1"/>
    <property type="molecule type" value="Genomic_DNA"/>
</dbReference>
<organism evidence="1">
    <name type="scientific">freshwater metagenome</name>
    <dbReference type="NCBI Taxonomy" id="449393"/>
    <lineage>
        <taxon>unclassified sequences</taxon>
        <taxon>metagenomes</taxon>
        <taxon>ecological metagenomes</taxon>
    </lineage>
</organism>
<protein>
    <submittedName>
        <fullName evidence="1">Unannotated protein</fullName>
    </submittedName>
</protein>
<sequence length="101" mass="10655">MLARNHNGVDSGGAIVLVVFDGDLGLTIGAKVRHSTVLAHFGQLLSQAMRQRNRERHQLKGVGAGISEHQPLVTGSLAIKGIAATAFTLFNCIVNALGDVR</sequence>
<dbReference type="AlphaFoldDB" id="A0A6J6M4Q0"/>
<reference evidence="1" key="1">
    <citation type="submission" date="2020-05" db="EMBL/GenBank/DDBJ databases">
        <authorList>
            <person name="Chiriac C."/>
            <person name="Salcher M."/>
            <person name="Ghai R."/>
            <person name="Kavagutti S V."/>
        </authorList>
    </citation>
    <scope>NUCLEOTIDE SEQUENCE</scope>
</reference>